<sequence length="133" mass="14443">MSTKRMRTAAAALCVAAAAASALATAAPASAGDSTYKGCRAGNVCLYKGDLSENYLYYQTAGNIPDGKTFWVIVNNGRQQQGADHVRFEYQYYGATKWYSKCLHFYPGSGFKLDLRDGAVNAKIRNMSWGGEC</sequence>
<dbReference type="Proteomes" id="UP001596058">
    <property type="component" value="Unassembled WGS sequence"/>
</dbReference>
<gene>
    <name evidence="2" type="ORF">ACFPZ3_15495</name>
</gene>
<evidence type="ECO:0000313" key="3">
    <source>
        <dbReference type="Proteomes" id="UP001596058"/>
    </source>
</evidence>
<evidence type="ECO:0000256" key="1">
    <source>
        <dbReference type="SAM" id="SignalP"/>
    </source>
</evidence>
<feature type="signal peptide" evidence="1">
    <location>
        <begin position="1"/>
        <end position="31"/>
    </location>
</feature>
<name>A0ABW1CL39_9ACTN</name>
<evidence type="ECO:0000313" key="2">
    <source>
        <dbReference type="EMBL" id="MFC5825266.1"/>
    </source>
</evidence>
<accession>A0ABW1CL39</accession>
<proteinExistence type="predicted"/>
<evidence type="ECO:0008006" key="4">
    <source>
        <dbReference type="Google" id="ProtNLM"/>
    </source>
</evidence>
<keyword evidence="3" id="KW-1185">Reference proteome</keyword>
<feature type="chain" id="PRO_5045338656" description="Peptidase inhibitor family I36" evidence="1">
    <location>
        <begin position="32"/>
        <end position="133"/>
    </location>
</feature>
<protein>
    <recommendedName>
        <fullName evidence="4">Peptidase inhibitor family I36</fullName>
    </recommendedName>
</protein>
<keyword evidence="1" id="KW-0732">Signal</keyword>
<dbReference type="RefSeq" id="WP_379514790.1">
    <property type="nucleotide sequence ID" value="NZ_JBHSPA010000020.1"/>
</dbReference>
<dbReference type="EMBL" id="JBHSPA010000020">
    <property type="protein sequence ID" value="MFC5825266.1"/>
    <property type="molecule type" value="Genomic_DNA"/>
</dbReference>
<reference evidence="3" key="1">
    <citation type="journal article" date="2019" name="Int. J. Syst. Evol. Microbiol.">
        <title>The Global Catalogue of Microorganisms (GCM) 10K type strain sequencing project: providing services to taxonomists for standard genome sequencing and annotation.</title>
        <authorList>
            <consortium name="The Broad Institute Genomics Platform"/>
            <consortium name="The Broad Institute Genome Sequencing Center for Infectious Disease"/>
            <person name="Wu L."/>
            <person name="Ma J."/>
        </authorList>
    </citation>
    <scope>NUCLEOTIDE SEQUENCE [LARGE SCALE GENOMIC DNA]</scope>
    <source>
        <strain evidence="3">CCUG 53903</strain>
    </source>
</reference>
<organism evidence="2 3">
    <name type="scientific">Nonomuraea insulae</name>
    <dbReference type="NCBI Taxonomy" id="1616787"/>
    <lineage>
        <taxon>Bacteria</taxon>
        <taxon>Bacillati</taxon>
        <taxon>Actinomycetota</taxon>
        <taxon>Actinomycetes</taxon>
        <taxon>Streptosporangiales</taxon>
        <taxon>Streptosporangiaceae</taxon>
        <taxon>Nonomuraea</taxon>
    </lineage>
</organism>
<comment type="caution">
    <text evidence="2">The sequence shown here is derived from an EMBL/GenBank/DDBJ whole genome shotgun (WGS) entry which is preliminary data.</text>
</comment>